<evidence type="ECO:0000313" key="2">
    <source>
        <dbReference type="Proteomes" id="UP000245829"/>
    </source>
</evidence>
<dbReference type="RefSeq" id="WP_160049190.1">
    <property type="nucleotide sequence ID" value="NZ_AP026695.1"/>
</dbReference>
<accession>A0A2S2KQ25</accession>
<dbReference type="AlphaFoldDB" id="A0A2S2KQ25"/>
<organism evidence="1 2">
    <name type="scientific">Nitrosopumilus zosterae</name>
    <dbReference type="NCBI Taxonomy" id="718286"/>
    <lineage>
        <taxon>Archaea</taxon>
        <taxon>Nitrososphaerota</taxon>
        <taxon>Nitrososphaeria</taxon>
        <taxon>Nitrosopumilales</taxon>
        <taxon>Nitrosopumilaceae</taxon>
        <taxon>Nitrosopumilus</taxon>
    </lineage>
</organism>
<dbReference type="EMBL" id="BGKI01000002">
    <property type="protein sequence ID" value="GBH33704.1"/>
    <property type="molecule type" value="Genomic_DNA"/>
</dbReference>
<sequence>MNYYVIFSISDPNNYETIFHPNASKIGIGITMSAEKFYVLQYVCGVEDENNSL</sequence>
<dbReference type="Proteomes" id="UP000245829">
    <property type="component" value="Unassembled WGS sequence"/>
</dbReference>
<evidence type="ECO:0000313" key="1">
    <source>
        <dbReference type="EMBL" id="GBH33704.1"/>
    </source>
</evidence>
<reference evidence="1 2" key="1">
    <citation type="submission" date="2018-05" db="EMBL/GenBank/DDBJ databases">
        <title>genome sequencing of Nitrosopumilus sp. NM25.</title>
        <authorList>
            <person name="Mori K."/>
            <person name="Nakagawa T."/>
        </authorList>
    </citation>
    <scope>NUCLEOTIDE SEQUENCE [LARGE SCALE GENOMIC DNA]</scope>
    <source>
        <strain evidence="1 2">NM25</strain>
    </source>
</reference>
<proteinExistence type="predicted"/>
<name>A0A2S2KQ25_9ARCH</name>
<gene>
    <name evidence="1" type="ORF">NZNM25_04950</name>
</gene>
<protein>
    <submittedName>
        <fullName evidence="1">Uncharacterized protein</fullName>
    </submittedName>
</protein>
<dbReference type="GeneID" id="76209847"/>
<comment type="caution">
    <text evidence="1">The sequence shown here is derived from an EMBL/GenBank/DDBJ whole genome shotgun (WGS) entry which is preliminary data.</text>
</comment>
<keyword evidence="2" id="KW-1185">Reference proteome</keyword>